<dbReference type="Proteomes" id="UP001360953">
    <property type="component" value="Unassembled WGS sequence"/>
</dbReference>
<accession>A0ABR1LX01</accession>
<keyword evidence="2" id="KW-1185">Reference proteome</keyword>
<name>A0ABR1LX01_9PEZI</name>
<dbReference type="RefSeq" id="XP_066656995.1">
    <property type="nucleotide sequence ID" value="XM_066795155.1"/>
</dbReference>
<dbReference type="GeneID" id="92028061"/>
<comment type="caution">
    <text evidence="1">The sequence shown here is derived from an EMBL/GenBank/DDBJ whole genome shotgun (WGS) entry which is preliminary data.</text>
</comment>
<evidence type="ECO:0000313" key="2">
    <source>
        <dbReference type="Proteomes" id="UP001360953"/>
    </source>
</evidence>
<proteinExistence type="predicted"/>
<protein>
    <submittedName>
        <fullName evidence="1">Uncharacterized protein</fullName>
    </submittedName>
</protein>
<evidence type="ECO:0000313" key="1">
    <source>
        <dbReference type="EMBL" id="KAK7539724.1"/>
    </source>
</evidence>
<organism evidence="1 2">
    <name type="scientific">Phyllosticta citribraziliensis</name>
    <dbReference type="NCBI Taxonomy" id="989973"/>
    <lineage>
        <taxon>Eukaryota</taxon>
        <taxon>Fungi</taxon>
        <taxon>Dikarya</taxon>
        <taxon>Ascomycota</taxon>
        <taxon>Pezizomycotina</taxon>
        <taxon>Dothideomycetes</taxon>
        <taxon>Dothideomycetes incertae sedis</taxon>
        <taxon>Botryosphaeriales</taxon>
        <taxon>Phyllostictaceae</taxon>
        <taxon>Phyllosticta</taxon>
    </lineage>
</organism>
<sequence length="189" mass="21305">MKSPRWHGQSTGRRKLTSRLSTAWLSTSSTSFYVPGLPQCQHSLGGSREFSLITKCQLRARSLRSPLQTSCRELPSTTTGLRPGAVIHCQMKHKNTGITFSYDPDNRIRVGKAGGTVLWYIADKEEGERGTSMGRIYKSREDKDITLRIMKKQILAGDVEITLEAPFNKLPLKDEKQVNQFYHEASEGF</sequence>
<dbReference type="EMBL" id="JBBPEH010000004">
    <property type="protein sequence ID" value="KAK7539724.1"/>
    <property type="molecule type" value="Genomic_DNA"/>
</dbReference>
<reference evidence="1 2" key="1">
    <citation type="submission" date="2024-04" db="EMBL/GenBank/DDBJ databases">
        <title>Phyllosticta paracitricarpa is synonymous to the EU quarantine fungus P. citricarpa based on phylogenomic analyses.</title>
        <authorList>
            <consortium name="Lawrence Berkeley National Laboratory"/>
            <person name="Van ingen-buijs V.A."/>
            <person name="Van westerhoven A.C."/>
            <person name="Haridas S."/>
            <person name="Skiadas P."/>
            <person name="Martin F."/>
            <person name="Groenewald J.Z."/>
            <person name="Crous P.W."/>
            <person name="Seidl M.F."/>
        </authorList>
    </citation>
    <scope>NUCLEOTIDE SEQUENCE [LARGE SCALE GENOMIC DNA]</scope>
    <source>
        <strain evidence="1 2">CPC 17464</strain>
    </source>
</reference>
<gene>
    <name evidence="1" type="ORF">J3D65DRAFT_292469</name>
</gene>